<protein>
    <recommendedName>
        <fullName evidence="10">Major facilitator superfamily (MFS) profile domain-containing protein</fullName>
    </recommendedName>
</protein>
<dbReference type="EMBL" id="CANTUO010000006">
    <property type="protein sequence ID" value="CAI5760362.1"/>
    <property type="molecule type" value="Genomic_DNA"/>
</dbReference>
<dbReference type="OrthoDB" id="6133115at2759"/>
<evidence type="ECO:0000313" key="11">
    <source>
        <dbReference type="EMBL" id="CAI5760362.1"/>
    </source>
</evidence>
<keyword evidence="12" id="KW-1185">Reference proteome</keyword>
<evidence type="ECO:0000256" key="6">
    <source>
        <dbReference type="ARBA" id="ARBA00023136"/>
    </source>
</evidence>
<dbReference type="InterPro" id="IPR005828">
    <property type="entry name" value="MFS_sugar_transport-like"/>
</dbReference>
<evidence type="ECO:0000259" key="10">
    <source>
        <dbReference type="PROSITE" id="PS50850"/>
    </source>
</evidence>
<feature type="transmembrane region" description="Helical" evidence="9">
    <location>
        <begin position="491"/>
        <end position="512"/>
    </location>
</feature>
<name>A0A9W4U1C0_9ASCO</name>
<dbReference type="AlphaFoldDB" id="A0A9W4U1C0"/>
<evidence type="ECO:0000256" key="4">
    <source>
        <dbReference type="ARBA" id="ARBA00022692"/>
    </source>
</evidence>
<accession>A0A9W4U1C0</accession>
<evidence type="ECO:0000256" key="8">
    <source>
        <dbReference type="SAM" id="MobiDB-lite"/>
    </source>
</evidence>
<sequence length="572" mass="63911">MSQSELEKPTIELSSNKSSSIEEPTKLDNYENEFASSSIEEPGKIHTFLGMSGTHLNLAISSFGAVGFLLFGYDQGVMGSLLTLTSFTRQFPSISQNTRHSATLQGTVISIYEIGCCVTALSTVFLAEHFGRLKLMFIGCVIVIIGAVLQATAFTITHLAIARVVTGFGTGFLTATVPVWSAELSKAKSRGRLIMMEGSLITAGIAISYWIDFGFYFITKTSNDPHGIAWRIPIIIQVVFPIALICFVFKFPESPRWLMGKGRVREARIIFSAVYGLSEDHEKINDQLAEIQSALELERSESVGFNIVELCRQGPARNFHRLSLACWSQIFQQITGINLITVRTIFEKYVHMSPFTSRILAACNGTEYFLASIIGIFIIEHRWFGRRRLLVWGAFGQALVMMALTIAGWQAQVKIDRGESSTQAGIAAAFFLFAFNTVFGMSYLGCAWLYPPEISSLGLRAATAGLSTACNWIFNFMVVMVTPIMFGNIQYYTYCVFACINFLMGITAYIFYPETRGRTLEEIDFIFNQCPVNQPWKVVAIEKKTPYRDSHEDIEKPKMEHIDNIDKNSSMK</sequence>
<dbReference type="InterPro" id="IPR020846">
    <property type="entry name" value="MFS_dom"/>
</dbReference>
<dbReference type="GO" id="GO:0005351">
    <property type="term" value="F:carbohydrate:proton symporter activity"/>
    <property type="evidence" value="ECO:0007669"/>
    <property type="project" value="TreeGrafter"/>
</dbReference>
<feature type="transmembrane region" description="Helical" evidence="9">
    <location>
        <begin position="54"/>
        <end position="73"/>
    </location>
</feature>
<comment type="caution">
    <text evidence="11">The sequence shown here is derived from an EMBL/GenBank/DDBJ whole genome shotgun (WGS) entry which is preliminary data.</text>
</comment>
<feature type="transmembrane region" description="Helical" evidence="9">
    <location>
        <begin position="160"/>
        <end position="181"/>
    </location>
</feature>
<organism evidence="11 12">
    <name type="scientific">Candida verbasci</name>
    <dbReference type="NCBI Taxonomy" id="1227364"/>
    <lineage>
        <taxon>Eukaryota</taxon>
        <taxon>Fungi</taxon>
        <taxon>Dikarya</taxon>
        <taxon>Ascomycota</taxon>
        <taxon>Saccharomycotina</taxon>
        <taxon>Pichiomycetes</taxon>
        <taxon>Debaryomycetaceae</taxon>
        <taxon>Candida/Lodderomyces clade</taxon>
        <taxon>Candida</taxon>
    </lineage>
</organism>
<dbReference type="InterPro" id="IPR003663">
    <property type="entry name" value="Sugar/inositol_transpt"/>
</dbReference>
<feature type="transmembrane region" description="Helical" evidence="9">
    <location>
        <begin position="109"/>
        <end position="128"/>
    </location>
</feature>
<proteinExistence type="inferred from homology"/>
<feature type="compositionally biased region" description="Basic and acidic residues" evidence="8">
    <location>
        <begin position="1"/>
        <end position="10"/>
    </location>
</feature>
<feature type="transmembrane region" description="Helical" evidence="9">
    <location>
        <begin position="389"/>
        <end position="412"/>
    </location>
</feature>
<evidence type="ECO:0000256" key="9">
    <source>
        <dbReference type="SAM" id="Phobius"/>
    </source>
</evidence>
<dbReference type="InterPro" id="IPR050360">
    <property type="entry name" value="MFS_Sugar_Transporters"/>
</dbReference>
<feature type="transmembrane region" description="Helical" evidence="9">
    <location>
        <begin position="424"/>
        <end position="450"/>
    </location>
</feature>
<dbReference type="InterPro" id="IPR036259">
    <property type="entry name" value="MFS_trans_sf"/>
</dbReference>
<feature type="domain" description="Major facilitator superfamily (MFS) profile" evidence="10">
    <location>
        <begin position="60"/>
        <end position="516"/>
    </location>
</feature>
<dbReference type="PRINTS" id="PR00171">
    <property type="entry name" value="SUGRTRNSPORT"/>
</dbReference>
<dbReference type="GO" id="GO:0016020">
    <property type="term" value="C:membrane"/>
    <property type="evidence" value="ECO:0007669"/>
    <property type="project" value="UniProtKB-SubCell"/>
</dbReference>
<keyword evidence="3 7" id="KW-0813">Transport</keyword>
<evidence type="ECO:0000313" key="12">
    <source>
        <dbReference type="Proteomes" id="UP001152885"/>
    </source>
</evidence>
<comment type="subcellular location">
    <subcellularLocation>
        <location evidence="1">Membrane</location>
        <topology evidence="1">Multi-pass membrane protein</topology>
    </subcellularLocation>
</comment>
<feature type="transmembrane region" description="Helical" evidence="9">
    <location>
        <begin position="230"/>
        <end position="251"/>
    </location>
</feature>
<evidence type="ECO:0000256" key="5">
    <source>
        <dbReference type="ARBA" id="ARBA00022989"/>
    </source>
</evidence>
<keyword evidence="4 9" id="KW-0812">Transmembrane</keyword>
<dbReference type="SUPFAM" id="SSF103473">
    <property type="entry name" value="MFS general substrate transporter"/>
    <property type="match status" value="1"/>
</dbReference>
<dbReference type="Gene3D" id="1.20.1250.20">
    <property type="entry name" value="MFS general substrate transporter like domains"/>
    <property type="match status" value="1"/>
</dbReference>
<feature type="region of interest" description="Disordered" evidence="8">
    <location>
        <begin position="1"/>
        <end position="26"/>
    </location>
</feature>
<feature type="transmembrane region" description="Helical" evidence="9">
    <location>
        <begin position="462"/>
        <end position="485"/>
    </location>
</feature>
<dbReference type="FunFam" id="1.20.1250.20:FF:000061">
    <property type="entry name" value="MFS sugar transporter"/>
    <property type="match status" value="1"/>
</dbReference>
<evidence type="ECO:0000256" key="1">
    <source>
        <dbReference type="ARBA" id="ARBA00004141"/>
    </source>
</evidence>
<keyword evidence="6 9" id="KW-0472">Membrane</keyword>
<evidence type="ECO:0000256" key="2">
    <source>
        <dbReference type="ARBA" id="ARBA00010992"/>
    </source>
</evidence>
<dbReference type="PANTHER" id="PTHR48022">
    <property type="entry name" value="PLASTIDIC GLUCOSE TRANSPORTER 4"/>
    <property type="match status" value="1"/>
</dbReference>
<dbReference type="NCBIfam" id="TIGR00879">
    <property type="entry name" value="SP"/>
    <property type="match status" value="1"/>
</dbReference>
<dbReference type="PROSITE" id="PS50850">
    <property type="entry name" value="MFS"/>
    <property type="match status" value="1"/>
</dbReference>
<keyword evidence="5 9" id="KW-1133">Transmembrane helix</keyword>
<dbReference type="Proteomes" id="UP001152885">
    <property type="component" value="Unassembled WGS sequence"/>
</dbReference>
<feature type="transmembrane region" description="Helical" evidence="9">
    <location>
        <begin position="135"/>
        <end position="154"/>
    </location>
</feature>
<dbReference type="PANTHER" id="PTHR48022:SF68">
    <property type="entry name" value="MAJOR FACILITATOR SUPERFAMILY (MFS) PROFILE DOMAIN-CONTAINING PROTEIN-RELATED"/>
    <property type="match status" value="1"/>
</dbReference>
<comment type="similarity">
    <text evidence="2 7">Belongs to the major facilitator superfamily. Sugar transporter (TC 2.A.1.1) family.</text>
</comment>
<reference evidence="11" key="1">
    <citation type="submission" date="2022-12" db="EMBL/GenBank/DDBJ databases">
        <authorList>
            <person name="Brejova B."/>
        </authorList>
    </citation>
    <scope>NUCLEOTIDE SEQUENCE</scope>
</reference>
<evidence type="ECO:0000256" key="7">
    <source>
        <dbReference type="RuleBase" id="RU003346"/>
    </source>
</evidence>
<feature type="transmembrane region" description="Helical" evidence="9">
    <location>
        <begin position="193"/>
        <end position="218"/>
    </location>
</feature>
<evidence type="ECO:0000256" key="3">
    <source>
        <dbReference type="ARBA" id="ARBA00022448"/>
    </source>
</evidence>
<feature type="compositionally biased region" description="Polar residues" evidence="8">
    <location>
        <begin position="12"/>
        <end position="22"/>
    </location>
</feature>
<gene>
    <name evidence="11" type="ORF">CANVERA_P4872</name>
</gene>
<dbReference type="Pfam" id="PF00083">
    <property type="entry name" value="Sugar_tr"/>
    <property type="match status" value="1"/>
</dbReference>